<feature type="binding site" evidence="9">
    <location>
        <position position="132"/>
    </location>
    <ligand>
        <name>Zn(2+)</name>
        <dbReference type="ChEBI" id="CHEBI:29105"/>
        <note>catalytic</note>
    </ligand>
</feature>
<evidence type="ECO:0000256" key="5">
    <source>
        <dbReference type="ARBA" id="ARBA00022833"/>
    </source>
</evidence>
<keyword evidence="6 9" id="KW-0224">Dipeptidase</keyword>
<evidence type="ECO:0000256" key="7">
    <source>
        <dbReference type="ARBA" id="ARBA00023049"/>
    </source>
</evidence>
<dbReference type="PANTHER" id="PTHR43126:SF2">
    <property type="entry name" value="D-ALANYL-D-ALANINE DIPEPTIDASE"/>
    <property type="match status" value="1"/>
</dbReference>
<sequence length="216" mass="24365">MITWDSAKQIAAGTSEEPLVSAADSKHWICKPVYFQNGFVGALPQIWLRQSVLDRLKIASEVLPNGYRLVLLDGWRPKQLQQALFDDMRQKIATENPRLEGIQLDEMTMNYCSKVSDDPVQPSPHLTGGAVDVTLANASGVELDMGSAFDEPSQRSWTTYQLSGAPMHHRKVLHSAMIQSGFTNLPSEWWHYDYGNWVWAWYSEASVAEYGPIEHI</sequence>
<feature type="binding site" evidence="9">
    <location>
        <position position="191"/>
    </location>
    <ligand>
        <name>Zn(2+)</name>
        <dbReference type="ChEBI" id="CHEBI:29105"/>
        <note>catalytic</note>
    </ligand>
</feature>
<keyword evidence="4 9" id="KW-0378">Hydrolase</keyword>
<gene>
    <name evidence="9" type="primary">ddpX</name>
    <name evidence="11" type="ORF">SAMN04488040_1187</name>
</gene>
<organism evidence="11 12">
    <name type="scientific">Sulfitobacter marinus</name>
    <dbReference type="NCBI Taxonomy" id="394264"/>
    <lineage>
        <taxon>Bacteria</taxon>
        <taxon>Pseudomonadati</taxon>
        <taxon>Pseudomonadota</taxon>
        <taxon>Alphaproteobacteria</taxon>
        <taxon>Rhodobacterales</taxon>
        <taxon>Roseobacteraceae</taxon>
        <taxon>Sulfitobacter</taxon>
    </lineage>
</organism>
<dbReference type="InterPro" id="IPR000755">
    <property type="entry name" value="A_A_dipeptidase"/>
</dbReference>
<feature type="binding site" evidence="9">
    <location>
        <position position="125"/>
    </location>
    <ligand>
        <name>Zn(2+)</name>
        <dbReference type="ChEBI" id="CHEBI:29105"/>
        <note>catalytic</note>
    </ligand>
</feature>
<keyword evidence="7 9" id="KW-0482">Metalloprotease</keyword>
<dbReference type="PANTHER" id="PTHR43126">
    <property type="entry name" value="D-ALANYL-D-ALANINE DIPEPTIDASE"/>
    <property type="match status" value="1"/>
</dbReference>
<comment type="catalytic activity">
    <reaction evidence="1 9 10">
        <text>D-alanyl-D-alanine + H2O = 2 D-alanine</text>
        <dbReference type="Rhea" id="RHEA:20661"/>
        <dbReference type="ChEBI" id="CHEBI:15377"/>
        <dbReference type="ChEBI" id="CHEBI:57416"/>
        <dbReference type="ChEBI" id="CHEBI:57822"/>
        <dbReference type="EC" id="3.4.13.22"/>
    </reaction>
</comment>
<dbReference type="GO" id="GO:0071555">
    <property type="term" value="P:cell wall organization"/>
    <property type="evidence" value="ECO:0007669"/>
    <property type="project" value="UniProtKB-KW"/>
</dbReference>
<dbReference type="Proteomes" id="UP000199239">
    <property type="component" value="Unassembled WGS sequence"/>
</dbReference>
<dbReference type="GO" id="GO:0008237">
    <property type="term" value="F:metallopeptidase activity"/>
    <property type="evidence" value="ECO:0007669"/>
    <property type="project" value="UniProtKB-KW"/>
</dbReference>
<dbReference type="STRING" id="394264.SAMN04488040_1187"/>
<feature type="active site" description="Proton donor/acceptor" evidence="9">
    <location>
        <position position="188"/>
    </location>
</feature>
<dbReference type="Pfam" id="PF01427">
    <property type="entry name" value="Peptidase_M15"/>
    <property type="match status" value="1"/>
</dbReference>
<dbReference type="SUPFAM" id="SSF55166">
    <property type="entry name" value="Hedgehog/DD-peptidase"/>
    <property type="match status" value="1"/>
</dbReference>
<evidence type="ECO:0000256" key="2">
    <source>
        <dbReference type="ARBA" id="ARBA00022670"/>
    </source>
</evidence>
<dbReference type="GO" id="GO:0006508">
    <property type="term" value="P:proteolysis"/>
    <property type="evidence" value="ECO:0007669"/>
    <property type="project" value="UniProtKB-KW"/>
</dbReference>
<dbReference type="Gene3D" id="3.30.1380.10">
    <property type="match status" value="1"/>
</dbReference>
<dbReference type="PIRSF" id="PIRSF026671">
    <property type="entry name" value="AA_dipeptidase"/>
    <property type="match status" value="1"/>
</dbReference>
<dbReference type="GO" id="GO:0008270">
    <property type="term" value="F:zinc ion binding"/>
    <property type="evidence" value="ECO:0007669"/>
    <property type="project" value="UniProtKB-UniRule"/>
</dbReference>
<proteinExistence type="inferred from homology"/>
<keyword evidence="8 10" id="KW-0961">Cell wall biogenesis/degradation</keyword>
<evidence type="ECO:0000256" key="6">
    <source>
        <dbReference type="ARBA" id="ARBA00022997"/>
    </source>
</evidence>
<comment type="similarity">
    <text evidence="9 10">Belongs to the peptidase M15D family.</text>
</comment>
<name>A0A1I6RD95_9RHOB</name>
<feature type="site" description="Transition state stabilizer" evidence="9">
    <location>
        <position position="76"/>
    </location>
</feature>
<dbReference type="AlphaFoldDB" id="A0A1I6RD95"/>
<reference evidence="12" key="1">
    <citation type="submission" date="2016-10" db="EMBL/GenBank/DDBJ databases">
        <authorList>
            <person name="Varghese N."/>
            <person name="Submissions S."/>
        </authorList>
    </citation>
    <scope>NUCLEOTIDE SEQUENCE [LARGE SCALE GENOMIC DNA]</scope>
    <source>
        <strain evidence="12">DSM 23422</strain>
    </source>
</reference>
<dbReference type="EMBL" id="FPAJ01000002">
    <property type="protein sequence ID" value="SFS62697.1"/>
    <property type="molecule type" value="Genomic_DNA"/>
</dbReference>
<evidence type="ECO:0000313" key="12">
    <source>
        <dbReference type="Proteomes" id="UP000199239"/>
    </source>
</evidence>
<dbReference type="GO" id="GO:0160237">
    <property type="term" value="F:D-Ala-D-Ala dipeptidase activity"/>
    <property type="evidence" value="ECO:0007669"/>
    <property type="project" value="UniProtKB-EC"/>
</dbReference>
<evidence type="ECO:0000256" key="9">
    <source>
        <dbReference type="HAMAP-Rule" id="MF_01924"/>
    </source>
</evidence>
<dbReference type="InterPro" id="IPR009045">
    <property type="entry name" value="Zn_M74/Hedgehog-like"/>
</dbReference>
<dbReference type="HAMAP" id="MF_01924">
    <property type="entry name" value="A_A_dipeptidase"/>
    <property type="match status" value="1"/>
</dbReference>
<keyword evidence="2 9" id="KW-0645">Protease</keyword>
<dbReference type="CDD" id="cd14843">
    <property type="entry name" value="D-Ala-D-Ala_dipeptidase_like"/>
    <property type="match status" value="1"/>
</dbReference>
<keyword evidence="5 9" id="KW-0862">Zinc</keyword>
<evidence type="ECO:0000256" key="1">
    <source>
        <dbReference type="ARBA" id="ARBA00001362"/>
    </source>
</evidence>
<evidence type="ECO:0000256" key="4">
    <source>
        <dbReference type="ARBA" id="ARBA00022801"/>
    </source>
</evidence>
<comment type="function">
    <text evidence="9 10">Catalyzes hydrolysis of the D-alanyl-D-alanine dipeptide.</text>
</comment>
<keyword evidence="12" id="KW-1185">Reference proteome</keyword>
<accession>A0A1I6RD95</accession>
<evidence type="ECO:0000256" key="3">
    <source>
        <dbReference type="ARBA" id="ARBA00022723"/>
    </source>
</evidence>
<protein>
    <recommendedName>
        <fullName evidence="9 10">D-alanyl-D-alanine dipeptidase</fullName>
        <shortName evidence="9 10">D-Ala-D-Ala dipeptidase</shortName>
        <ecNumber evidence="9 10">3.4.13.22</ecNumber>
    </recommendedName>
</protein>
<evidence type="ECO:0000256" key="10">
    <source>
        <dbReference type="PIRNR" id="PIRNR026671"/>
    </source>
</evidence>
<evidence type="ECO:0000313" key="11">
    <source>
        <dbReference type="EMBL" id="SFS62697.1"/>
    </source>
</evidence>
<dbReference type="EC" id="3.4.13.22" evidence="9 10"/>
<keyword evidence="3 9" id="KW-0479">Metal-binding</keyword>
<evidence type="ECO:0000256" key="8">
    <source>
        <dbReference type="ARBA" id="ARBA00023316"/>
    </source>
</evidence>
<comment type="cofactor">
    <cofactor evidence="9">
        <name>Zn(2+)</name>
        <dbReference type="ChEBI" id="CHEBI:29105"/>
    </cofactor>
    <text evidence="9">Binds 1 zinc ion per subunit.</text>
</comment>